<evidence type="ECO:0000313" key="2">
    <source>
        <dbReference type="Proteomes" id="UP000011885"/>
    </source>
</evidence>
<dbReference type="AlphaFoldDB" id="M5U8I2"/>
<reference evidence="1 2" key="1">
    <citation type="journal article" date="2013" name="Mar. Genomics">
        <title>Expression of sulfatases in Rhodopirellula baltica and the diversity of sulfatases in the genus Rhodopirellula.</title>
        <authorList>
            <person name="Wegner C.E."/>
            <person name="Richter-Heitmann T."/>
            <person name="Klindworth A."/>
            <person name="Klockow C."/>
            <person name="Richter M."/>
            <person name="Achstetter T."/>
            <person name="Glockner F.O."/>
            <person name="Harder J."/>
        </authorList>
    </citation>
    <scope>NUCLEOTIDE SEQUENCE [LARGE SCALE GENOMIC DNA]</scope>
    <source>
        <strain evidence="1 2">SM41</strain>
    </source>
</reference>
<dbReference type="EMBL" id="ANOH01000066">
    <property type="protein sequence ID" value="EMI57777.1"/>
    <property type="molecule type" value="Genomic_DNA"/>
</dbReference>
<dbReference type="Proteomes" id="UP000011885">
    <property type="component" value="Unassembled WGS sequence"/>
</dbReference>
<sequence>MIVGVVRDEFEDVTAVGEINGEPAMVVNVQRTKSEDLLALVDDVRGYAD</sequence>
<gene>
    <name evidence="1" type="ORF">RSSM_00786</name>
</gene>
<feature type="non-terminal residue" evidence="1">
    <location>
        <position position="49"/>
    </location>
</feature>
<proteinExistence type="predicted"/>
<keyword evidence="2" id="KW-1185">Reference proteome</keyword>
<protein>
    <submittedName>
        <fullName evidence="1">Uncharacterized protein</fullName>
    </submittedName>
</protein>
<name>M5U8I2_9BACT</name>
<evidence type="ECO:0000313" key="1">
    <source>
        <dbReference type="EMBL" id="EMI57777.1"/>
    </source>
</evidence>
<organism evidence="1 2">
    <name type="scientific">Rhodopirellula sallentina SM41</name>
    <dbReference type="NCBI Taxonomy" id="1263870"/>
    <lineage>
        <taxon>Bacteria</taxon>
        <taxon>Pseudomonadati</taxon>
        <taxon>Planctomycetota</taxon>
        <taxon>Planctomycetia</taxon>
        <taxon>Pirellulales</taxon>
        <taxon>Pirellulaceae</taxon>
        <taxon>Rhodopirellula</taxon>
    </lineage>
</organism>
<accession>M5U8I2</accession>
<comment type="caution">
    <text evidence="1">The sequence shown here is derived from an EMBL/GenBank/DDBJ whole genome shotgun (WGS) entry which is preliminary data.</text>
</comment>